<dbReference type="PROSITE" id="PS51257">
    <property type="entry name" value="PROKAR_LIPOPROTEIN"/>
    <property type="match status" value="1"/>
</dbReference>
<protein>
    <submittedName>
        <fullName evidence="3">Uncharacterized protein</fullName>
    </submittedName>
</protein>
<organism evidence="3 4">
    <name type="scientific">Citrullus colocynthis</name>
    <name type="common">colocynth</name>
    <dbReference type="NCBI Taxonomy" id="252529"/>
    <lineage>
        <taxon>Eukaryota</taxon>
        <taxon>Viridiplantae</taxon>
        <taxon>Streptophyta</taxon>
        <taxon>Embryophyta</taxon>
        <taxon>Tracheophyta</taxon>
        <taxon>Spermatophyta</taxon>
        <taxon>Magnoliopsida</taxon>
        <taxon>eudicotyledons</taxon>
        <taxon>Gunneridae</taxon>
        <taxon>Pentapetalae</taxon>
        <taxon>rosids</taxon>
        <taxon>fabids</taxon>
        <taxon>Cucurbitales</taxon>
        <taxon>Cucurbitaceae</taxon>
        <taxon>Benincaseae</taxon>
        <taxon>Citrullus</taxon>
    </lineage>
</organism>
<proteinExistence type="predicted"/>
<sequence>METRSSSSPSSFVPPRLLLFGFSYSSGTSCVPGFFFLSVFFSSHFRLSLCLLPFPFSSSSRTSSVPAFFFVSAFPFCSPIRSRQNNSSYETTGEKGRKKTKQSTSRINKYANMQTKKDKTNVISVSYDDEDTNQPPKRVKVEDNIGVPSSSDFHERLLRDMTSDFIPLRVVQLGEDVVENKVEDLFGIQIVPYGHNFEVW</sequence>
<accession>A0ABP0YZZ1</accession>
<name>A0ABP0YZZ1_9ROSI</name>
<feature type="transmembrane region" description="Helical" evidence="2">
    <location>
        <begin position="20"/>
        <end position="41"/>
    </location>
</feature>
<keyword evidence="4" id="KW-1185">Reference proteome</keyword>
<evidence type="ECO:0000256" key="2">
    <source>
        <dbReference type="SAM" id="Phobius"/>
    </source>
</evidence>
<evidence type="ECO:0000313" key="4">
    <source>
        <dbReference type="Proteomes" id="UP001642487"/>
    </source>
</evidence>
<keyword evidence="2" id="KW-0812">Transmembrane</keyword>
<dbReference type="EMBL" id="OZ021741">
    <property type="protein sequence ID" value="CAK9326113.1"/>
    <property type="molecule type" value="Genomic_DNA"/>
</dbReference>
<keyword evidence="2" id="KW-1133">Transmembrane helix</keyword>
<evidence type="ECO:0000313" key="3">
    <source>
        <dbReference type="EMBL" id="CAK9326113.1"/>
    </source>
</evidence>
<evidence type="ECO:0000256" key="1">
    <source>
        <dbReference type="SAM" id="MobiDB-lite"/>
    </source>
</evidence>
<reference evidence="3 4" key="1">
    <citation type="submission" date="2024-03" db="EMBL/GenBank/DDBJ databases">
        <authorList>
            <person name="Gkanogiannis A."/>
            <person name="Becerra Lopez-Lavalle L."/>
        </authorList>
    </citation>
    <scope>NUCLEOTIDE SEQUENCE [LARGE SCALE GENOMIC DNA]</scope>
</reference>
<keyword evidence="2" id="KW-0472">Membrane</keyword>
<feature type="region of interest" description="Disordered" evidence="1">
    <location>
        <begin position="84"/>
        <end position="106"/>
    </location>
</feature>
<dbReference type="Proteomes" id="UP001642487">
    <property type="component" value="Chromosome 7"/>
</dbReference>
<gene>
    <name evidence="3" type="ORF">CITCOLO1_LOCUS18451</name>
</gene>